<reference evidence="3" key="1">
    <citation type="submission" date="2015-12" db="EMBL/GenBank/DDBJ databases">
        <authorList>
            <person name="Lodha T.D."/>
            <person name="Chintalapati S."/>
            <person name="Chintalapati V.R."/>
            <person name="Sravanthi T."/>
        </authorList>
    </citation>
    <scope>NUCLEOTIDE SEQUENCE [LARGE SCALE GENOMIC DNA]</scope>
    <source>
        <strain evidence="3">JC133</strain>
    </source>
</reference>
<protein>
    <recommendedName>
        <fullName evidence="4">DUF2802 domain-containing protein</fullName>
    </recommendedName>
</protein>
<accession>A0A2S4JNM9</accession>
<organism evidence="2 3">
    <name type="scientific">Alkalispirochaeta sphaeroplastigenens</name>
    <dbReference type="NCBI Taxonomy" id="1187066"/>
    <lineage>
        <taxon>Bacteria</taxon>
        <taxon>Pseudomonadati</taxon>
        <taxon>Spirochaetota</taxon>
        <taxon>Spirochaetia</taxon>
        <taxon>Spirochaetales</taxon>
        <taxon>Spirochaetaceae</taxon>
        <taxon>Alkalispirochaeta</taxon>
    </lineage>
</organism>
<evidence type="ECO:0000313" key="3">
    <source>
        <dbReference type="Proteomes" id="UP000237350"/>
    </source>
</evidence>
<evidence type="ECO:0000313" key="2">
    <source>
        <dbReference type="EMBL" id="POR01139.1"/>
    </source>
</evidence>
<name>A0A2S4JNM9_9SPIO</name>
<comment type="caution">
    <text evidence="2">The sequence shown here is derived from an EMBL/GenBank/DDBJ whole genome shotgun (WGS) entry which is preliminary data.</text>
</comment>
<dbReference type="EMBL" id="LPWH01000068">
    <property type="protein sequence ID" value="POR01139.1"/>
    <property type="molecule type" value="Genomic_DNA"/>
</dbReference>
<dbReference type="AlphaFoldDB" id="A0A2S4JNM9"/>
<gene>
    <name evidence="2" type="ORF">AU468_08630</name>
</gene>
<proteinExistence type="predicted"/>
<feature type="region of interest" description="Disordered" evidence="1">
    <location>
        <begin position="90"/>
        <end position="171"/>
    </location>
</feature>
<dbReference type="Proteomes" id="UP000237350">
    <property type="component" value="Unassembled WGS sequence"/>
</dbReference>
<keyword evidence="3" id="KW-1185">Reference proteome</keyword>
<evidence type="ECO:0008006" key="4">
    <source>
        <dbReference type="Google" id="ProtNLM"/>
    </source>
</evidence>
<sequence length="235" mass="25382">MTFGMYLLTTTILFTGFALWLRGVVIARVRPERILEDLSREVQALVADLDRTSDHHISLLEDRISTLSGLLDRADRQIDDARMLLEHLQARPPSEPWGGAVDVSSPTAGSPGGARAIPERGPDRPGLPHGASPAGEGAGARGITTGRAGHYGDVPPGENLSEHISGDASEGELLRERNSFAEGEIRADSGEPDQRARVIELYNQGLSSDLIAARTGIAIGEVELIISLREKRLWR</sequence>
<evidence type="ECO:0000256" key="1">
    <source>
        <dbReference type="SAM" id="MobiDB-lite"/>
    </source>
</evidence>